<organism evidence="1 2">
    <name type="scientific">Pseudomonas palleroniana</name>
    <dbReference type="NCBI Taxonomy" id="191390"/>
    <lineage>
        <taxon>Bacteria</taxon>
        <taxon>Pseudomonadati</taxon>
        <taxon>Pseudomonadota</taxon>
        <taxon>Gammaproteobacteria</taxon>
        <taxon>Pseudomonadales</taxon>
        <taxon>Pseudomonadaceae</taxon>
        <taxon>Pseudomonas</taxon>
    </lineage>
</organism>
<comment type="caution">
    <text evidence="1">The sequence shown here is derived from an EMBL/GenBank/DDBJ whole genome shotgun (WGS) entry which is preliminary data.</text>
</comment>
<gene>
    <name evidence="1" type="ORF">F7R03_30355</name>
</gene>
<protein>
    <submittedName>
        <fullName evidence="1">LuxR family transcriptional regulator</fullName>
    </submittedName>
</protein>
<reference evidence="1 2" key="1">
    <citation type="submission" date="2019-09" db="EMBL/GenBank/DDBJ databases">
        <title>Draft genome sequences of 48 bacterial type strains from the CCUG.</title>
        <authorList>
            <person name="Tunovic T."/>
            <person name="Pineiro-Iglesias B."/>
            <person name="Unosson C."/>
            <person name="Inganas E."/>
            <person name="Ohlen M."/>
            <person name="Cardew S."/>
            <person name="Jensie-Markopoulos S."/>
            <person name="Salva-Serra F."/>
            <person name="Jaen-Luchoro D."/>
            <person name="Karlsson R."/>
            <person name="Svensson-Stadler L."/>
            <person name="Chun J."/>
            <person name="Moore E."/>
        </authorList>
    </citation>
    <scope>NUCLEOTIDE SEQUENCE [LARGE SCALE GENOMIC DNA]</scope>
    <source>
        <strain evidence="1 2">CCUG 51524</strain>
    </source>
</reference>
<accession>A0A6H9S2V2</accession>
<dbReference type="Proteomes" id="UP000423257">
    <property type="component" value="Unassembled WGS sequence"/>
</dbReference>
<name>A0A6H9S2V2_9PSED</name>
<dbReference type="AlphaFoldDB" id="A0A6H9S2V2"/>
<proteinExistence type="predicted"/>
<sequence>MQAKLSDFNTRLLSGRSLDEQMDNTLGMVQALGFEALVYDYSPVPLDHDGALITPTVLKLR</sequence>
<evidence type="ECO:0000313" key="1">
    <source>
        <dbReference type="EMBL" id="KAB0545428.1"/>
    </source>
</evidence>
<dbReference type="EMBL" id="VZPQ01000452">
    <property type="protein sequence ID" value="KAB0545428.1"/>
    <property type="molecule type" value="Genomic_DNA"/>
</dbReference>
<evidence type="ECO:0000313" key="2">
    <source>
        <dbReference type="Proteomes" id="UP000423257"/>
    </source>
</evidence>
<feature type="non-terminal residue" evidence="1">
    <location>
        <position position="61"/>
    </location>
</feature>